<accession>U7E087</accession>
<sequence length="105" mass="11612">MVFGVLKQRGPLLPKAPKGCGWRAALFFKELAEQAQTGNLRVAAVVQLKTVVKSQRRDHPEFVQLSYDNIHSSMQAQNCPAAIRCNISAVQLLICCPLLSRSFTT</sequence>
<dbReference type="Proteomes" id="UP000006729">
    <property type="component" value="Chromosome 8"/>
</dbReference>
<evidence type="ECO:0000313" key="1">
    <source>
        <dbReference type="EMBL" id="PNT26106.1"/>
    </source>
</evidence>
<dbReference type="AlphaFoldDB" id="U7E087"/>
<dbReference type="STRING" id="3694.U7E087"/>
<reference evidence="1 2" key="1">
    <citation type="journal article" date="2006" name="Science">
        <title>The genome of black cottonwood, Populus trichocarpa (Torr. &amp; Gray).</title>
        <authorList>
            <person name="Tuskan G.A."/>
            <person name="Difazio S."/>
            <person name="Jansson S."/>
            <person name="Bohlmann J."/>
            <person name="Grigoriev I."/>
            <person name="Hellsten U."/>
            <person name="Putnam N."/>
            <person name="Ralph S."/>
            <person name="Rombauts S."/>
            <person name="Salamov A."/>
            <person name="Schein J."/>
            <person name="Sterck L."/>
            <person name="Aerts A."/>
            <person name="Bhalerao R.R."/>
            <person name="Bhalerao R.P."/>
            <person name="Blaudez D."/>
            <person name="Boerjan W."/>
            <person name="Brun A."/>
            <person name="Brunner A."/>
            <person name="Busov V."/>
            <person name="Campbell M."/>
            <person name="Carlson J."/>
            <person name="Chalot M."/>
            <person name="Chapman J."/>
            <person name="Chen G.L."/>
            <person name="Cooper D."/>
            <person name="Coutinho P.M."/>
            <person name="Couturier J."/>
            <person name="Covert S."/>
            <person name="Cronk Q."/>
            <person name="Cunningham R."/>
            <person name="Davis J."/>
            <person name="Degroeve S."/>
            <person name="Dejardin A."/>
            <person name="Depamphilis C."/>
            <person name="Detter J."/>
            <person name="Dirks B."/>
            <person name="Dubchak I."/>
            <person name="Duplessis S."/>
            <person name="Ehlting J."/>
            <person name="Ellis B."/>
            <person name="Gendler K."/>
            <person name="Goodstein D."/>
            <person name="Gribskov M."/>
            <person name="Grimwood J."/>
            <person name="Groover A."/>
            <person name="Gunter L."/>
            <person name="Hamberger B."/>
            <person name="Heinze B."/>
            <person name="Helariutta Y."/>
            <person name="Henrissat B."/>
            <person name="Holligan D."/>
            <person name="Holt R."/>
            <person name="Huang W."/>
            <person name="Islam-Faridi N."/>
            <person name="Jones S."/>
            <person name="Jones-Rhoades M."/>
            <person name="Jorgensen R."/>
            <person name="Joshi C."/>
            <person name="Kangasjarvi J."/>
            <person name="Karlsson J."/>
            <person name="Kelleher C."/>
            <person name="Kirkpatrick R."/>
            <person name="Kirst M."/>
            <person name="Kohler A."/>
            <person name="Kalluri U."/>
            <person name="Larimer F."/>
            <person name="Leebens-Mack J."/>
            <person name="Leple J.C."/>
            <person name="Locascio P."/>
            <person name="Lou Y."/>
            <person name="Lucas S."/>
            <person name="Martin F."/>
            <person name="Montanini B."/>
            <person name="Napoli C."/>
            <person name="Nelson D.R."/>
            <person name="Nelson C."/>
            <person name="Nieminen K."/>
            <person name="Nilsson O."/>
            <person name="Pereda V."/>
            <person name="Peter G."/>
            <person name="Philippe R."/>
            <person name="Pilate G."/>
            <person name="Poliakov A."/>
            <person name="Razumovskaya J."/>
            <person name="Richardson P."/>
            <person name="Rinaldi C."/>
            <person name="Ritland K."/>
            <person name="Rouze P."/>
            <person name="Ryaboy D."/>
            <person name="Schmutz J."/>
            <person name="Schrader J."/>
            <person name="Segerman B."/>
            <person name="Shin H."/>
            <person name="Siddiqui A."/>
            <person name="Sterky F."/>
            <person name="Terry A."/>
            <person name="Tsai C.J."/>
            <person name="Uberbacher E."/>
            <person name="Unneberg P."/>
            <person name="Vahala J."/>
            <person name="Wall K."/>
            <person name="Wessler S."/>
            <person name="Yang G."/>
            <person name="Yin T."/>
            <person name="Douglas C."/>
            <person name="Marra M."/>
            <person name="Sandberg G."/>
            <person name="Van de Peer Y."/>
            <person name="Rokhsar D."/>
        </authorList>
    </citation>
    <scope>NUCLEOTIDE SEQUENCE [LARGE SCALE GENOMIC DNA]</scope>
    <source>
        <strain evidence="2">cv. Nisqually</strain>
    </source>
</reference>
<keyword evidence="2" id="KW-1185">Reference proteome</keyword>
<evidence type="ECO:0000313" key="2">
    <source>
        <dbReference type="Proteomes" id="UP000006729"/>
    </source>
</evidence>
<gene>
    <name evidence="1" type="ORF">POPTR_008G221600</name>
</gene>
<dbReference type="EMBL" id="CM009297">
    <property type="protein sequence ID" value="PNT26106.1"/>
    <property type="molecule type" value="Genomic_DNA"/>
</dbReference>
<proteinExistence type="predicted"/>
<protein>
    <submittedName>
        <fullName evidence="1">Uncharacterized protein</fullName>
    </submittedName>
</protein>
<organism evidence="1 2">
    <name type="scientific">Populus trichocarpa</name>
    <name type="common">Western balsam poplar</name>
    <name type="synonym">Populus balsamifera subsp. trichocarpa</name>
    <dbReference type="NCBI Taxonomy" id="3694"/>
    <lineage>
        <taxon>Eukaryota</taxon>
        <taxon>Viridiplantae</taxon>
        <taxon>Streptophyta</taxon>
        <taxon>Embryophyta</taxon>
        <taxon>Tracheophyta</taxon>
        <taxon>Spermatophyta</taxon>
        <taxon>Magnoliopsida</taxon>
        <taxon>eudicotyledons</taxon>
        <taxon>Gunneridae</taxon>
        <taxon>Pentapetalae</taxon>
        <taxon>rosids</taxon>
        <taxon>fabids</taxon>
        <taxon>Malpighiales</taxon>
        <taxon>Salicaceae</taxon>
        <taxon>Saliceae</taxon>
        <taxon>Populus</taxon>
    </lineage>
</organism>
<dbReference type="InParanoid" id="U7E087"/>
<name>U7E087_POPTR</name>
<dbReference type="HOGENOM" id="CLU_2241267_0_0_1"/>